<accession>A0AC60QGT4</accession>
<proteinExistence type="predicted"/>
<name>A0AC60QGT4_IXOPE</name>
<evidence type="ECO:0000313" key="1">
    <source>
        <dbReference type="EMBL" id="KAG0433396.1"/>
    </source>
</evidence>
<reference evidence="1 2" key="1">
    <citation type="journal article" date="2020" name="Cell">
        <title>Large-Scale Comparative Analyses of Tick Genomes Elucidate Their Genetic Diversity and Vector Capacities.</title>
        <authorList>
            <consortium name="Tick Genome and Microbiome Consortium (TIGMIC)"/>
            <person name="Jia N."/>
            <person name="Wang J."/>
            <person name="Shi W."/>
            <person name="Du L."/>
            <person name="Sun Y."/>
            <person name="Zhan W."/>
            <person name="Jiang J.F."/>
            <person name="Wang Q."/>
            <person name="Zhang B."/>
            <person name="Ji P."/>
            <person name="Bell-Sakyi L."/>
            <person name="Cui X.M."/>
            <person name="Yuan T.T."/>
            <person name="Jiang B.G."/>
            <person name="Yang W.F."/>
            <person name="Lam T.T."/>
            <person name="Chang Q.C."/>
            <person name="Ding S.J."/>
            <person name="Wang X.J."/>
            <person name="Zhu J.G."/>
            <person name="Ruan X.D."/>
            <person name="Zhao L."/>
            <person name="Wei J.T."/>
            <person name="Ye R.Z."/>
            <person name="Que T.C."/>
            <person name="Du C.H."/>
            <person name="Zhou Y.H."/>
            <person name="Cheng J.X."/>
            <person name="Dai P.F."/>
            <person name="Guo W.B."/>
            <person name="Han X.H."/>
            <person name="Huang E.J."/>
            <person name="Li L.F."/>
            <person name="Wei W."/>
            <person name="Gao Y.C."/>
            <person name="Liu J.Z."/>
            <person name="Shao H.Z."/>
            <person name="Wang X."/>
            <person name="Wang C.C."/>
            <person name="Yang T.C."/>
            <person name="Huo Q.B."/>
            <person name="Li W."/>
            <person name="Chen H.Y."/>
            <person name="Chen S.E."/>
            <person name="Zhou L.G."/>
            <person name="Ni X.B."/>
            <person name="Tian J.H."/>
            <person name="Sheng Y."/>
            <person name="Liu T."/>
            <person name="Pan Y.S."/>
            <person name="Xia L.Y."/>
            <person name="Li J."/>
            <person name="Zhao F."/>
            <person name="Cao W.C."/>
        </authorList>
    </citation>
    <scope>NUCLEOTIDE SEQUENCE [LARGE SCALE GENOMIC DNA]</scope>
    <source>
        <strain evidence="1">Iper-2018</strain>
    </source>
</reference>
<protein>
    <submittedName>
        <fullName evidence="1">Uncharacterized protein</fullName>
    </submittedName>
</protein>
<dbReference type="Proteomes" id="UP000805193">
    <property type="component" value="Unassembled WGS sequence"/>
</dbReference>
<evidence type="ECO:0000313" key="2">
    <source>
        <dbReference type="Proteomes" id="UP000805193"/>
    </source>
</evidence>
<feature type="non-terminal residue" evidence="1">
    <location>
        <position position="251"/>
    </location>
</feature>
<gene>
    <name evidence="1" type="ORF">HPB47_019967</name>
</gene>
<keyword evidence="2" id="KW-1185">Reference proteome</keyword>
<dbReference type="EMBL" id="JABSTQ010009063">
    <property type="protein sequence ID" value="KAG0433396.1"/>
    <property type="molecule type" value="Genomic_DNA"/>
</dbReference>
<comment type="caution">
    <text evidence="1">The sequence shown here is derived from an EMBL/GenBank/DDBJ whole genome shotgun (WGS) entry which is preliminary data.</text>
</comment>
<sequence length="251" mass="27344">MKPWNCYNTCRPNGNNYGQLQPVCGGHKHDSSADEETAAVQMPAYQLLLAERQDENEPTCEAYSFEVWPFRGDVRAQALVSEIVSSRSEDATPLRLAKPRQPLPHSKTESAESFRRRQTRHQAITTVAHAPAFGYGYGVGHLGYGLGHFGYGHGLSSYGLNYGYGLGTYGDYATLLRKKKSVTNVATAYHAAPAITTVAHAPSFGYGYGVGHLGYGLGHFGYGHGLSSYGLNYGYGLGTYGDYATLLRKKK</sequence>
<organism evidence="1 2">
    <name type="scientific">Ixodes persulcatus</name>
    <name type="common">Taiga tick</name>
    <dbReference type="NCBI Taxonomy" id="34615"/>
    <lineage>
        <taxon>Eukaryota</taxon>
        <taxon>Metazoa</taxon>
        <taxon>Ecdysozoa</taxon>
        <taxon>Arthropoda</taxon>
        <taxon>Chelicerata</taxon>
        <taxon>Arachnida</taxon>
        <taxon>Acari</taxon>
        <taxon>Parasitiformes</taxon>
        <taxon>Ixodida</taxon>
        <taxon>Ixodoidea</taxon>
        <taxon>Ixodidae</taxon>
        <taxon>Ixodinae</taxon>
        <taxon>Ixodes</taxon>
    </lineage>
</organism>